<dbReference type="PANTHER" id="PTHR36847">
    <property type="entry name" value="AMIDOLIGASE ENZYME"/>
    <property type="match status" value="1"/>
</dbReference>
<dbReference type="InterPro" id="IPR022025">
    <property type="entry name" value="Amidoligase_2"/>
</dbReference>
<organism evidence="1 2">
    <name type="scientific">Sporothrix stenoceras</name>
    <dbReference type="NCBI Taxonomy" id="5173"/>
    <lineage>
        <taxon>Eukaryota</taxon>
        <taxon>Fungi</taxon>
        <taxon>Dikarya</taxon>
        <taxon>Ascomycota</taxon>
        <taxon>Pezizomycotina</taxon>
        <taxon>Sordariomycetes</taxon>
        <taxon>Sordariomycetidae</taxon>
        <taxon>Ophiostomatales</taxon>
        <taxon>Ophiostomataceae</taxon>
        <taxon>Sporothrix</taxon>
    </lineage>
</organism>
<dbReference type="Proteomes" id="UP001583186">
    <property type="component" value="Unassembled WGS sequence"/>
</dbReference>
<dbReference type="Pfam" id="PF12224">
    <property type="entry name" value="Amidoligase_2"/>
    <property type="match status" value="1"/>
</dbReference>
<gene>
    <name evidence="1" type="ORF">Sste5346_005084</name>
</gene>
<evidence type="ECO:0000313" key="1">
    <source>
        <dbReference type="EMBL" id="KAL1895615.1"/>
    </source>
</evidence>
<name>A0ABR3Z4Q7_9PEZI</name>
<keyword evidence="2" id="KW-1185">Reference proteome</keyword>
<dbReference type="EMBL" id="JAWCUI010000026">
    <property type="protein sequence ID" value="KAL1895615.1"/>
    <property type="molecule type" value="Genomic_DNA"/>
</dbReference>
<comment type="caution">
    <text evidence="1">The sequence shown here is derived from an EMBL/GenBank/DDBJ whole genome shotgun (WGS) entry which is preliminary data.</text>
</comment>
<evidence type="ECO:0000313" key="2">
    <source>
        <dbReference type="Proteomes" id="UP001583186"/>
    </source>
</evidence>
<protein>
    <recommendedName>
        <fullName evidence="3">Amidoligase enzyme</fullName>
    </recommendedName>
</protein>
<accession>A0ABR3Z4Q7</accession>
<proteinExistence type="predicted"/>
<sequence length="371" mass="40030">MPSTSIRFGVELELILGHRQDKEPFAKWDDLAKDVSRRLSRAGISNHIHDKKNGPEKYKEWFIIREVTIKTDPASYLYGIELVSPVFKAEGTVWGKDLQTIFDMLHSNYAVHTSETCSTHVHLSTAGNTLSAAATLCLAEAILYYEHAIDALMPDARVGDGSSGAGSYWCASNRMSHMFSGGAVVANNVHDYIADMAAAQHAQQPVPAAAPTPFNASASLDTCLDIVRACYNSGLFSMDDAMNLFTAKSVIGMTRGKKADFVHGKVFKWNFGNLYETSSSSSQKTIKSNGTVEFRQCPGSESVDEAWVWITLALAFFAGVLSSDGDLLGGTVTGASVAELEVLLQRGGQVLGWGHLGALQEVLQSVAGRGL</sequence>
<evidence type="ECO:0008006" key="3">
    <source>
        <dbReference type="Google" id="ProtNLM"/>
    </source>
</evidence>
<reference evidence="1 2" key="1">
    <citation type="journal article" date="2024" name="IMA Fungus">
        <title>IMA Genome - F19 : A genome assembly and annotation guide to empower mycologists, including annotated draft genome sequences of Ceratocystis pirilliformis, Diaporthe australafricana, Fusarium ophioides, Paecilomyces lecythidis, and Sporothrix stenoceras.</title>
        <authorList>
            <person name="Aylward J."/>
            <person name="Wilson A.M."/>
            <person name="Visagie C.M."/>
            <person name="Spraker J."/>
            <person name="Barnes I."/>
            <person name="Buitendag C."/>
            <person name="Ceriani C."/>
            <person name="Del Mar Angel L."/>
            <person name="du Plessis D."/>
            <person name="Fuchs T."/>
            <person name="Gasser K."/>
            <person name="Kramer D."/>
            <person name="Li W."/>
            <person name="Munsamy K."/>
            <person name="Piso A."/>
            <person name="Price J.L."/>
            <person name="Sonnekus B."/>
            <person name="Thomas C."/>
            <person name="van der Nest A."/>
            <person name="van Dijk A."/>
            <person name="van Heerden A."/>
            <person name="van Vuuren N."/>
            <person name="Yilmaz N."/>
            <person name="Duong T.A."/>
            <person name="van der Merwe N.A."/>
            <person name="Wingfield M.J."/>
            <person name="Wingfield B.D."/>
        </authorList>
    </citation>
    <scope>NUCLEOTIDE SEQUENCE [LARGE SCALE GENOMIC DNA]</scope>
    <source>
        <strain evidence="1 2">CMW 5346</strain>
    </source>
</reference>
<dbReference type="PANTHER" id="PTHR36847:SF1">
    <property type="entry name" value="AMIDOLIGASE ENZYME"/>
    <property type="match status" value="1"/>
</dbReference>